<dbReference type="EMBL" id="LRGB01013667">
    <property type="protein sequence ID" value="KZR99423.1"/>
    <property type="molecule type" value="Genomic_DNA"/>
</dbReference>
<evidence type="ECO:0000313" key="2">
    <source>
        <dbReference type="Proteomes" id="UP000076858"/>
    </source>
</evidence>
<protein>
    <submittedName>
        <fullName evidence="1">Uncharacterized protein</fullName>
    </submittedName>
</protein>
<evidence type="ECO:0000313" key="1">
    <source>
        <dbReference type="EMBL" id="KZR99423.1"/>
    </source>
</evidence>
<name>A0A162CUM8_9CRUS</name>
<feature type="non-terminal residue" evidence="1">
    <location>
        <position position="62"/>
    </location>
</feature>
<reference evidence="1 2" key="1">
    <citation type="submission" date="2016-03" db="EMBL/GenBank/DDBJ databases">
        <title>EvidentialGene: Evidence-directed Construction of Genes on Genomes.</title>
        <authorList>
            <person name="Gilbert D.G."/>
            <person name="Choi J.-H."/>
            <person name="Mockaitis K."/>
            <person name="Colbourne J."/>
            <person name="Pfrender M."/>
        </authorList>
    </citation>
    <scope>NUCLEOTIDE SEQUENCE [LARGE SCALE GENOMIC DNA]</scope>
    <source>
        <strain evidence="1 2">Xinb3</strain>
        <tissue evidence="1">Complete organism</tissue>
    </source>
</reference>
<organism evidence="1 2">
    <name type="scientific">Daphnia magna</name>
    <dbReference type="NCBI Taxonomy" id="35525"/>
    <lineage>
        <taxon>Eukaryota</taxon>
        <taxon>Metazoa</taxon>
        <taxon>Ecdysozoa</taxon>
        <taxon>Arthropoda</taxon>
        <taxon>Crustacea</taxon>
        <taxon>Branchiopoda</taxon>
        <taxon>Diplostraca</taxon>
        <taxon>Cladocera</taxon>
        <taxon>Anomopoda</taxon>
        <taxon>Daphniidae</taxon>
        <taxon>Daphnia</taxon>
    </lineage>
</organism>
<keyword evidence="2" id="KW-1185">Reference proteome</keyword>
<feature type="non-terminal residue" evidence="1">
    <location>
        <position position="1"/>
    </location>
</feature>
<comment type="caution">
    <text evidence="1">The sequence shown here is derived from an EMBL/GenBank/DDBJ whole genome shotgun (WGS) entry which is preliminary data.</text>
</comment>
<accession>A0A162CUM8</accession>
<gene>
    <name evidence="1" type="ORF">APZ42_004707</name>
</gene>
<dbReference type="AlphaFoldDB" id="A0A162CUM8"/>
<dbReference type="Proteomes" id="UP000076858">
    <property type="component" value="Unassembled WGS sequence"/>
</dbReference>
<proteinExistence type="predicted"/>
<sequence>LFLEAWHQQLHHLSGSSRISVLGVRIFLNTQPTYFHMDYQRHACLAFSVPPSQYCRYGNINP</sequence>